<keyword evidence="6 9" id="KW-0804">Transcription</keyword>
<evidence type="ECO:0000256" key="6">
    <source>
        <dbReference type="ARBA" id="ARBA00023163"/>
    </source>
</evidence>
<evidence type="ECO:0000256" key="3">
    <source>
        <dbReference type="ARBA" id="ARBA00021274"/>
    </source>
</evidence>
<evidence type="ECO:0000313" key="10">
    <source>
        <dbReference type="EMBL" id="KAK7202601.1"/>
    </source>
</evidence>
<dbReference type="InterPro" id="IPR035935">
    <property type="entry name" value="TFB5-like_sf"/>
</dbReference>
<comment type="similarity">
    <text evidence="2 9">Belongs to the TFB5 family.</text>
</comment>
<keyword evidence="11" id="KW-1185">Reference proteome</keyword>
<organism evidence="10 11">
    <name type="scientific">Myxozyma melibiosi</name>
    <dbReference type="NCBI Taxonomy" id="54550"/>
    <lineage>
        <taxon>Eukaryota</taxon>
        <taxon>Fungi</taxon>
        <taxon>Dikarya</taxon>
        <taxon>Ascomycota</taxon>
        <taxon>Saccharomycotina</taxon>
        <taxon>Lipomycetes</taxon>
        <taxon>Lipomycetales</taxon>
        <taxon>Lipomycetaceae</taxon>
        <taxon>Myxozyma</taxon>
    </lineage>
</organism>
<dbReference type="RefSeq" id="XP_064765634.1">
    <property type="nucleotide sequence ID" value="XM_064913748.1"/>
</dbReference>
<dbReference type="Proteomes" id="UP001498771">
    <property type="component" value="Unassembled WGS sequence"/>
</dbReference>
<accession>A0ABR1EYD0</accession>
<dbReference type="Pfam" id="PF06331">
    <property type="entry name" value="Tfb5"/>
    <property type="match status" value="1"/>
</dbReference>
<dbReference type="PANTHER" id="PTHR28580">
    <property type="entry name" value="GENERAL TRANSCRIPTION FACTOR IIH SUBUNIT 5"/>
    <property type="match status" value="1"/>
</dbReference>
<dbReference type="Gene3D" id="3.30.70.1220">
    <property type="entry name" value="TFB5-like"/>
    <property type="match status" value="1"/>
</dbReference>
<dbReference type="SMART" id="SM01395">
    <property type="entry name" value="Tbf5"/>
    <property type="match status" value="1"/>
</dbReference>
<evidence type="ECO:0000256" key="1">
    <source>
        <dbReference type="ARBA" id="ARBA00004123"/>
    </source>
</evidence>
<name>A0ABR1EYD0_9ASCO</name>
<keyword evidence="4 9" id="KW-0227">DNA damage</keyword>
<evidence type="ECO:0000256" key="2">
    <source>
        <dbReference type="ARBA" id="ARBA00007470"/>
    </source>
</evidence>
<evidence type="ECO:0000256" key="4">
    <source>
        <dbReference type="ARBA" id="ARBA00022763"/>
    </source>
</evidence>
<sequence length="74" mass="8309">MPRAVKGVFVECDPSIKSLVLNIDAKSHNVVIADLDDEHLVIDERQVDNVKRQLDAQLAENTFNPAELENNPEK</sequence>
<dbReference type="GeneID" id="90039260"/>
<evidence type="ECO:0000256" key="8">
    <source>
        <dbReference type="ARBA" id="ARBA00023242"/>
    </source>
</evidence>
<evidence type="ECO:0000256" key="5">
    <source>
        <dbReference type="ARBA" id="ARBA00023015"/>
    </source>
</evidence>
<evidence type="ECO:0000256" key="9">
    <source>
        <dbReference type="RuleBase" id="RU368032"/>
    </source>
</evidence>
<reference evidence="10 11" key="1">
    <citation type="submission" date="2024-03" db="EMBL/GenBank/DDBJ databases">
        <title>Genome-scale model development and genomic sequencing of the oleaginous clade Lipomyces.</title>
        <authorList>
            <consortium name="Lawrence Berkeley National Laboratory"/>
            <person name="Czajka J.J."/>
            <person name="Han Y."/>
            <person name="Kim J."/>
            <person name="Mondo S.J."/>
            <person name="Hofstad B.A."/>
            <person name="Robles A."/>
            <person name="Haridas S."/>
            <person name="Riley R."/>
            <person name="LaButti K."/>
            <person name="Pangilinan J."/>
            <person name="Andreopoulos W."/>
            <person name="Lipzen A."/>
            <person name="Yan J."/>
            <person name="Wang M."/>
            <person name="Ng V."/>
            <person name="Grigoriev I.V."/>
            <person name="Spatafora J.W."/>
            <person name="Magnuson J.K."/>
            <person name="Baker S.E."/>
            <person name="Pomraning K.R."/>
        </authorList>
    </citation>
    <scope>NUCLEOTIDE SEQUENCE [LARGE SCALE GENOMIC DNA]</scope>
    <source>
        <strain evidence="10 11">Phaff 52-87</strain>
    </source>
</reference>
<comment type="function">
    <text evidence="9">In NER, TFIIH acts by opening DNA around the lesion to allow the excision of the damaged oligonucleotide and its replacement by a new DNA fragment. In transcription, TFIIH has an essential role in transcription initiation. When the pre-initiation complex (PIC) has been established, TFIIH is required for promoter opening and promoter escape.</text>
</comment>
<proteinExistence type="inferred from homology"/>
<gene>
    <name evidence="10" type="ORF">BZA70DRAFT_285548</name>
</gene>
<keyword evidence="5 9" id="KW-0805">Transcription regulation</keyword>
<evidence type="ECO:0000313" key="11">
    <source>
        <dbReference type="Proteomes" id="UP001498771"/>
    </source>
</evidence>
<protein>
    <recommendedName>
        <fullName evidence="3 9">General transcription and DNA repair factor IIH subunit TFB5</fullName>
    </recommendedName>
</protein>
<keyword evidence="7 9" id="KW-0234">DNA repair</keyword>
<dbReference type="InterPro" id="IPR009400">
    <property type="entry name" value="TFIIH_TTDA/Tfb5"/>
</dbReference>
<keyword evidence="8 9" id="KW-0539">Nucleus</keyword>
<comment type="subunit">
    <text evidence="9">Component of the 7-subunit TFIIH core complex.</text>
</comment>
<dbReference type="SUPFAM" id="SSF142897">
    <property type="entry name" value="TFB5-like"/>
    <property type="match status" value="1"/>
</dbReference>
<dbReference type="EMBL" id="JBBJBU010000016">
    <property type="protein sequence ID" value="KAK7202601.1"/>
    <property type="molecule type" value="Genomic_DNA"/>
</dbReference>
<evidence type="ECO:0000256" key="7">
    <source>
        <dbReference type="ARBA" id="ARBA00023204"/>
    </source>
</evidence>
<comment type="caution">
    <text evidence="10">The sequence shown here is derived from an EMBL/GenBank/DDBJ whole genome shotgun (WGS) entry which is preliminary data.</text>
</comment>
<dbReference type="PANTHER" id="PTHR28580:SF1">
    <property type="entry name" value="GENERAL TRANSCRIPTION FACTOR IIH SUBUNIT 5"/>
    <property type="match status" value="1"/>
</dbReference>
<comment type="subcellular location">
    <subcellularLocation>
        <location evidence="1 9">Nucleus</location>
    </subcellularLocation>
</comment>